<dbReference type="Pfam" id="PF05697">
    <property type="entry name" value="Trigger_N"/>
    <property type="match status" value="1"/>
</dbReference>
<reference evidence="16 17" key="1">
    <citation type="submission" date="2016-04" db="EMBL/GenBank/DDBJ databases">
        <title>Chloroflexus islandicus sp. nov., a thermophilic filamentous anoxygenic phototrophic bacterium from geyser Strokkur (Iceland).</title>
        <authorList>
            <person name="Gaisin V.A."/>
            <person name="Kalashnikov A.M."/>
            <person name="Sukhacheva M.V."/>
            <person name="Grouzdev D.S."/>
            <person name="Ivanov T.M."/>
            <person name="Kuznetsov B."/>
            <person name="Gorlenko V.M."/>
        </authorList>
    </citation>
    <scope>NUCLEOTIDE SEQUENCE [LARGE SCALE GENOMIC DNA]</scope>
    <source>
        <strain evidence="17">isl-2</strain>
    </source>
</reference>
<comment type="function">
    <text evidence="11">Involved in protein export. Acts as a chaperone by maintaining the newly synthesized protein in an open conformation. Functions as a peptidyl-prolyl cis-trans isomerase.</text>
</comment>
<dbReference type="Pfam" id="PF05698">
    <property type="entry name" value="Trigger_C"/>
    <property type="match status" value="1"/>
</dbReference>
<dbReference type="GO" id="GO:0051301">
    <property type="term" value="P:cell division"/>
    <property type="evidence" value="ECO:0007669"/>
    <property type="project" value="UniProtKB-KW"/>
</dbReference>
<dbReference type="PANTHER" id="PTHR30560">
    <property type="entry name" value="TRIGGER FACTOR CHAPERONE AND PEPTIDYL-PROLYL CIS/TRANS ISOMERASE"/>
    <property type="match status" value="1"/>
</dbReference>
<dbReference type="EMBL" id="LWQS01000085">
    <property type="protein sequence ID" value="OAN41701.1"/>
    <property type="molecule type" value="Genomic_DNA"/>
</dbReference>
<dbReference type="AlphaFoldDB" id="A0A178M157"/>
<dbReference type="HAMAP" id="MF_00303">
    <property type="entry name" value="Trigger_factor_Tig"/>
    <property type="match status" value="1"/>
</dbReference>
<evidence type="ECO:0000256" key="6">
    <source>
        <dbReference type="ARBA" id="ARBA00023110"/>
    </source>
</evidence>
<keyword evidence="9 11" id="KW-0131">Cell cycle</keyword>
<accession>A0A178M157</accession>
<dbReference type="RefSeq" id="WP_066790544.1">
    <property type="nucleotide sequence ID" value="NZ_LWQS01000085.1"/>
</dbReference>
<dbReference type="SUPFAM" id="SSF109998">
    <property type="entry name" value="Triger factor/SurA peptide-binding domain-like"/>
    <property type="match status" value="1"/>
</dbReference>
<dbReference type="GO" id="GO:0003755">
    <property type="term" value="F:peptidyl-prolyl cis-trans isomerase activity"/>
    <property type="evidence" value="ECO:0007669"/>
    <property type="project" value="UniProtKB-UniRule"/>
</dbReference>
<dbReference type="Gene3D" id="3.10.50.40">
    <property type="match status" value="1"/>
</dbReference>
<dbReference type="GO" id="GO:0044183">
    <property type="term" value="F:protein folding chaperone"/>
    <property type="evidence" value="ECO:0007669"/>
    <property type="project" value="TreeGrafter"/>
</dbReference>
<dbReference type="GO" id="GO:0043335">
    <property type="term" value="P:protein unfolding"/>
    <property type="evidence" value="ECO:0007669"/>
    <property type="project" value="TreeGrafter"/>
</dbReference>
<comment type="caution">
    <text evidence="16">The sequence shown here is derived from an EMBL/GenBank/DDBJ whole genome shotgun (WGS) entry which is preliminary data.</text>
</comment>
<keyword evidence="6 11" id="KW-0697">Rotamase</keyword>
<keyword evidence="17" id="KW-1185">Reference proteome</keyword>
<evidence type="ECO:0000259" key="15">
    <source>
        <dbReference type="Pfam" id="PF05698"/>
    </source>
</evidence>
<dbReference type="GO" id="GO:0043022">
    <property type="term" value="F:ribosome binding"/>
    <property type="evidence" value="ECO:0007669"/>
    <property type="project" value="TreeGrafter"/>
</dbReference>
<evidence type="ECO:0000259" key="13">
    <source>
        <dbReference type="Pfam" id="PF00254"/>
    </source>
</evidence>
<dbReference type="Proteomes" id="UP000078287">
    <property type="component" value="Unassembled WGS sequence"/>
</dbReference>
<evidence type="ECO:0000259" key="14">
    <source>
        <dbReference type="Pfam" id="PF05697"/>
    </source>
</evidence>
<feature type="domain" description="Trigger factor ribosome-binding bacterial" evidence="14">
    <location>
        <begin position="1"/>
        <end position="143"/>
    </location>
</feature>
<dbReference type="NCBIfam" id="TIGR00115">
    <property type="entry name" value="tig"/>
    <property type="match status" value="1"/>
</dbReference>
<protein>
    <recommendedName>
        <fullName evidence="4 11">Trigger factor</fullName>
        <shortName evidence="11">TF</shortName>
        <ecNumber evidence="3 11">5.2.1.8</ecNumber>
    </recommendedName>
    <alternativeName>
        <fullName evidence="10 11">PPIase</fullName>
    </alternativeName>
</protein>
<gene>
    <name evidence="11" type="primary">tig</name>
    <name evidence="16" type="ORF">A6A03_18800</name>
</gene>
<evidence type="ECO:0000256" key="3">
    <source>
        <dbReference type="ARBA" id="ARBA00013194"/>
    </source>
</evidence>
<dbReference type="InterPro" id="IPR008880">
    <property type="entry name" value="Trigger_fac_C"/>
</dbReference>
<dbReference type="Gene3D" id="3.30.70.1050">
    <property type="entry name" value="Trigger factor ribosome-binding domain"/>
    <property type="match status" value="1"/>
</dbReference>
<organism evidence="16 17">
    <name type="scientific">Chloroflexus islandicus</name>
    <dbReference type="NCBI Taxonomy" id="1707952"/>
    <lineage>
        <taxon>Bacteria</taxon>
        <taxon>Bacillati</taxon>
        <taxon>Chloroflexota</taxon>
        <taxon>Chloroflexia</taxon>
        <taxon>Chloroflexales</taxon>
        <taxon>Chloroflexineae</taxon>
        <taxon>Chloroflexaceae</taxon>
        <taxon>Chloroflexus</taxon>
    </lineage>
</organism>
<dbReference type="InterPro" id="IPR008881">
    <property type="entry name" value="Trigger_fac_ribosome-bd_bac"/>
</dbReference>
<evidence type="ECO:0000256" key="11">
    <source>
        <dbReference type="HAMAP-Rule" id="MF_00303"/>
    </source>
</evidence>
<evidence type="ECO:0000256" key="4">
    <source>
        <dbReference type="ARBA" id="ARBA00016902"/>
    </source>
</evidence>
<comment type="subcellular location">
    <subcellularLocation>
        <location evidence="11">Cytoplasm</location>
    </subcellularLocation>
    <text evidence="11">About half TF is bound to the ribosome near the polypeptide exit tunnel while the other half is free in the cytoplasm.</text>
</comment>
<comment type="similarity">
    <text evidence="2 11">Belongs to the FKBP-type PPIase family. Tig subfamily.</text>
</comment>
<dbReference type="GO" id="GO:0051083">
    <property type="term" value="P:'de novo' cotranslational protein folding"/>
    <property type="evidence" value="ECO:0007669"/>
    <property type="project" value="TreeGrafter"/>
</dbReference>
<keyword evidence="11" id="KW-0963">Cytoplasm</keyword>
<dbReference type="Gene3D" id="1.10.3120.10">
    <property type="entry name" value="Trigger factor, C-terminal domain"/>
    <property type="match status" value="1"/>
</dbReference>
<keyword evidence="8 11" id="KW-0413">Isomerase</keyword>
<keyword evidence="7 11" id="KW-0143">Chaperone</keyword>
<evidence type="ECO:0000313" key="16">
    <source>
        <dbReference type="EMBL" id="OAN41701.1"/>
    </source>
</evidence>
<evidence type="ECO:0000256" key="12">
    <source>
        <dbReference type="SAM" id="MobiDB-lite"/>
    </source>
</evidence>
<dbReference type="Pfam" id="PF00254">
    <property type="entry name" value="FKBP_C"/>
    <property type="match status" value="1"/>
</dbReference>
<comment type="domain">
    <text evidence="11">Consists of 3 domains; the N-terminus binds the ribosome, the middle domain has PPIase activity, while the C-terminus has intrinsic chaperone activity on its own.</text>
</comment>
<feature type="compositionally biased region" description="Low complexity" evidence="12">
    <location>
        <begin position="439"/>
        <end position="454"/>
    </location>
</feature>
<dbReference type="InterPro" id="IPR001179">
    <property type="entry name" value="PPIase_FKBP_dom"/>
</dbReference>
<dbReference type="OrthoDB" id="9767721at2"/>
<proteinExistence type="inferred from homology"/>
<dbReference type="EC" id="5.2.1.8" evidence="3 11"/>
<feature type="domain" description="Trigger factor C-terminal" evidence="15">
    <location>
        <begin position="270"/>
        <end position="425"/>
    </location>
</feature>
<keyword evidence="5 11" id="KW-0132">Cell division</keyword>
<dbReference type="SUPFAM" id="SSF54534">
    <property type="entry name" value="FKBP-like"/>
    <property type="match status" value="1"/>
</dbReference>
<comment type="catalytic activity">
    <reaction evidence="1 11">
        <text>[protein]-peptidylproline (omega=180) = [protein]-peptidylproline (omega=0)</text>
        <dbReference type="Rhea" id="RHEA:16237"/>
        <dbReference type="Rhea" id="RHEA-COMP:10747"/>
        <dbReference type="Rhea" id="RHEA-COMP:10748"/>
        <dbReference type="ChEBI" id="CHEBI:83833"/>
        <dbReference type="ChEBI" id="CHEBI:83834"/>
        <dbReference type="EC" id="5.2.1.8"/>
    </reaction>
</comment>
<dbReference type="InterPro" id="IPR027304">
    <property type="entry name" value="Trigger_fact/SurA_dom_sf"/>
</dbReference>
<dbReference type="InterPro" id="IPR037041">
    <property type="entry name" value="Trigger_fac_C_sf"/>
</dbReference>
<dbReference type="InterPro" id="IPR005215">
    <property type="entry name" value="Trig_fac"/>
</dbReference>
<dbReference type="SUPFAM" id="SSF102735">
    <property type="entry name" value="Trigger factor ribosome-binding domain"/>
    <property type="match status" value="1"/>
</dbReference>
<feature type="domain" description="PPIase FKBP-type" evidence="13">
    <location>
        <begin position="156"/>
        <end position="248"/>
    </location>
</feature>
<feature type="region of interest" description="Disordered" evidence="12">
    <location>
        <begin position="432"/>
        <end position="463"/>
    </location>
</feature>
<dbReference type="PANTHER" id="PTHR30560:SF3">
    <property type="entry name" value="TRIGGER FACTOR-LIKE PROTEIN TIG, CHLOROPLASTIC"/>
    <property type="match status" value="1"/>
</dbReference>
<evidence type="ECO:0000256" key="2">
    <source>
        <dbReference type="ARBA" id="ARBA00005464"/>
    </source>
</evidence>
<dbReference type="STRING" id="1707952.A6A03_18800"/>
<name>A0A178M157_9CHLR</name>
<dbReference type="GO" id="GO:0015031">
    <property type="term" value="P:protein transport"/>
    <property type="evidence" value="ECO:0007669"/>
    <property type="project" value="UniProtKB-UniRule"/>
</dbReference>
<sequence>MKVTTEKLPKSLISLQIEIDRDQFERGLDQAARRLSQKFPIHGFRPGKAPRFIIERTFGRAALIEEATEDLINNAYKKAIQQEQIEVIGPPSLERIDSLEPFIFTVKVPVPPTVTLADYRSIRVPLNVEPVTDQMVELELERMREEHVILQELDEPRPAQQGDRLRVLLSTKVEGDEDEASDESEAESEAAGSEEQLDLEPNRLVDELYQGLIGMNVGEKKEIVATMPDDHAEESIRGKKVTFKVEVLGIQRRIVPAWEELPGLVNFTGTLDELKAKVRADLEEAERRRAEQALLNAYLEQLVEQTTFDIPDVMIRDLAHSMLHDQEQQYARYGITLEQVLQYRGITHDQAVDELLPEAERQTKVTLALSEVIKQEGLTVTDDEIAAEIERILADYEEERRPQLKEMLNTQLRSSVANVVLDKKLRARLAEIARGEPSAAPDAEPATEATATEDQSSRATTES</sequence>
<dbReference type="InterPro" id="IPR036611">
    <property type="entry name" value="Trigger_fac_ribosome-bd_sf"/>
</dbReference>
<feature type="region of interest" description="Disordered" evidence="12">
    <location>
        <begin position="172"/>
        <end position="200"/>
    </location>
</feature>
<evidence type="ECO:0000256" key="9">
    <source>
        <dbReference type="ARBA" id="ARBA00023306"/>
    </source>
</evidence>
<dbReference type="PIRSF" id="PIRSF003095">
    <property type="entry name" value="Trigger_factor"/>
    <property type="match status" value="1"/>
</dbReference>
<feature type="compositionally biased region" description="Acidic residues" evidence="12">
    <location>
        <begin position="175"/>
        <end position="188"/>
    </location>
</feature>
<evidence type="ECO:0000256" key="8">
    <source>
        <dbReference type="ARBA" id="ARBA00023235"/>
    </source>
</evidence>
<dbReference type="InterPro" id="IPR046357">
    <property type="entry name" value="PPIase_dom_sf"/>
</dbReference>
<evidence type="ECO:0000256" key="10">
    <source>
        <dbReference type="ARBA" id="ARBA00029986"/>
    </source>
</evidence>
<evidence type="ECO:0000256" key="5">
    <source>
        <dbReference type="ARBA" id="ARBA00022618"/>
    </source>
</evidence>
<dbReference type="GO" id="GO:0005737">
    <property type="term" value="C:cytoplasm"/>
    <property type="evidence" value="ECO:0007669"/>
    <property type="project" value="UniProtKB-SubCell"/>
</dbReference>
<evidence type="ECO:0000256" key="7">
    <source>
        <dbReference type="ARBA" id="ARBA00023186"/>
    </source>
</evidence>
<evidence type="ECO:0000256" key="1">
    <source>
        <dbReference type="ARBA" id="ARBA00000971"/>
    </source>
</evidence>
<evidence type="ECO:0000313" key="17">
    <source>
        <dbReference type="Proteomes" id="UP000078287"/>
    </source>
</evidence>